<evidence type="ECO:0000256" key="3">
    <source>
        <dbReference type="PROSITE-ProRule" id="PRU00023"/>
    </source>
</evidence>
<evidence type="ECO:0000313" key="5">
    <source>
        <dbReference type="Proteomes" id="UP000054560"/>
    </source>
</evidence>
<feature type="repeat" description="ANK" evidence="3">
    <location>
        <begin position="215"/>
        <end position="247"/>
    </location>
</feature>
<dbReference type="STRING" id="667725.A0A0L0G8J2"/>
<dbReference type="SMART" id="SM00248">
    <property type="entry name" value="ANK"/>
    <property type="match status" value="7"/>
</dbReference>
<keyword evidence="1" id="KW-0677">Repeat</keyword>
<dbReference type="EMBL" id="KQ241714">
    <property type="protein sequence ID" value="KNC85224.1"/>
    <property type="molecule type" value="Genomic_DNA"/>
</dbReference>
<dbReference type="PROSITE" id="PS50088">
    <property type="entry name" value="ANK_REPEAT"/>
    <property type="match status" value="2"/>
</dbReference>
<sequence length="361" mass="37374">MGQALSGQKPPATAALLQPAVTGDLDSIKSAVLTYKQSLESGSTRGAIEEAVSVYVNRQDTAGNAALHGACFGGHTEVVKYLYEGAACSLFLSNEIGCNAVFLAAGYGHVGLLEYLLKAIQTEESRTGMSVRSQTVACNSTGDNALIAAASRGHTKVVDLLLSSLKGDLELSSVLNSRNKGGDTPLSVAVAAGHHETVALIAEQPGILIDSINNTQLTPLLVACERGQVDILKTLLSANADCTLVDANGASPLMIGVFCGHESVLCELLQWSKTHESATETADAGGDSVGRDHQVDLVNKPDAQSVSPLWIAAKNGNLSMVKALVAAGADVAHISADGTKALDIARKQGKADIVEYLESQA</sequence>
<dbReference type="InterPro" id="IPR036770">
    <property type="entry name" value="Ankyrin_rpt-contain_sf"/>
</dbReference>
<organism evidence="4 5">
    <name type="scientific">Sphaeroforma arctica JP610</name>
    <dbReference type="NCBI Taxonomy" id="667725"/>
    <lineage>
        <taxon>Eukaryota</taxon>
        <taxon>Ichthyosporea</taxon>
        <taxon>Ichthyophonida</taxon>
        <taxon>Sphaeroforma</taxon>
    </lineage>
</organism>
<dbReference type="Gene3D" id="1.25.40.20">
    <property type="entry name" value="Ankyrin repeat-containing domain"/>
    <property type="match status" value="2"/>
</dbReference>
<reference evidence="4 5" key="1">
    <citation type="submission" date="2011-02" db="EMBL/GenBank/DDBJ databases">
        <title>The Genome Sequence of Sphaeroforma arctica JP610.</title>
        <authorList>
            <consortium name="The Broad Institute Genome Sequencing Platform"/>
            <person name="Russ C."/>
            <person name="Cuomo C."/>
            <person name="Young S.K."/>
            <person name="Zeng Q."/>
            <person name="Gargeya S."/>
            <person name="Alvarado L."/>
            <person name="Berlin A."/>
            <person name="Chapman S.B."/>
            <person name="Chen Z."/>
            <person name="Freedman E."/>
            <person name="Gellesch M."/>
            <person name="Goldberg J."/>
            <person name="Griggs A."/>
            <person name="Gujja S."/>
            <person name="Heilman E."/>
            <person name="Heiman D."/>
            <person name="Howarth C."/>
            <person name="Mehta T."/>
            <person name="Neiman D."/>
            <person name="Pearson M."/>
            <person name="Roberts A."/>
            <person name="Saif S."/>
            <person name="Shea T."/>
            <person name="Shenoy N."/>
            <person name="Sisk P."/>
            <person name="Stolte C."/>
            <person name="Sykes S."/>
            <person name="White J."/>
            <person name="Yandava C."/>
            <person name="Burger G."/>
            <person name="Gray M.W."/>
            <person name="Holland P.W.H."/>
            <person name="King N."/>
            <person name="Lang F.B.F."/>
            <person name="Roger A.J."/>
            <person name="Ruiz-Trillo I."/>
            <person name="Haas B."/>
            <person name="Nusbaum C."/>
            <person name="Birren B."/>
        </authorList>
    </citation>
    <scope>NUCLEOTIDE SEQUENCE [LARGE SCALE GENOMIC DNA]</scope>
    <source>
        <strain evidence="4 5">JP610</strain>
    </source>
</reference>
<name>A0A0L0G8J2_9EUKA</name>
<dbReference type="Pfam" id="PF12796">
    <property type="entry name" value="Ank_2"/>
    <property type="match status" value="4"/>
</dbReference>
<protein>
    <submittedName>
        <fullName evidence="4">Uncharacterized protein</fullName>
    </submittedName>
</protein>
<dbReference type="OrthoDB" id="10257076at2759"/>
<evidence type="ECO:0000256" key="2">
    <source>
        <dbReference type="ARBA" id="ARBA00023043"/>
    </source>
</evidence>
<dbReference type="PANTHER" id="PTHR24198">
    <property type="entry name" value="ANKYRIN REPEAT AND PROTEIN KINASE DOMAIN-CONTAINING PROTEIN"/>
    <property type="match status" value="1"/>
</dbReference>
<dbReference type="GeneID" id="25903103"/>
<dbReference type="PROSITE" id="PS50297">
    <property type="entry name" value="ANK_REP_REGION"/>
    <property type="match status" value="2"/>
</dbReference>
<keyword evidence="5" id="KW-1185">Reference proteome</keyword>
<dbReference type="SUPFAM" id="SSF48403">
    <property type="entry name" value="Ankyrin repeat"/>
    <property type="match status" value="1"/>
</dbReference>
<proteinExistence type="predicted"/>
<dbReference type="Proteomes" id="UP000054560">
    <property type="component" value="Unassembled WGS sequence"/>
</dbReference>
<dbReference type="eggNOG" id="KOG0504">
    <property type="taxonomic scope" value="Eukaryota"/>
</dbReference>
<dbReference type="PANTHER" id="PTHR24198:SF165">
    <property type="entry name" value="ANKYRIN REPEAT-CONTAINING PROTEIN-RELATED"/>
    <property type="match status" value="1"/>
</dbReference>
<evidence type="ECO:0000256" key="1">
    <source>
        <dbReference type="ARBA" id="ARBA00022737"/>
    </source>
</evidence>
<gene>
    <name evidence="4" type="ORF">SARC_02599</name>
</gene>
<keyword evidence="2 3" id="KW-0040">ANK repeat</keyword>
<feature type="repeat" description="ANK" evidence="3">
    <location>
        <begin position="304"/>
        <end position="336"/>
    </location>
</feature>
<dbReference type="RefSeq" id="XP_014159126.1">
    <property type="nucleotide sequence ID" value="XM_014303651.1"/>
</dbReference>
<accession>A0A0L0G8J2</accession>
<dbReference type="InterPro" id="IPR002110">
    <property type="entry name" value="Ankyrin_rpt"/>
</dbReference>
<dbReference type="AlphaFoldDB" id="A0A0L0G8J2"/>
<evidence type="ECO:0000313" key="4">
    <source>
        <dbReference type="EMBL" id="KNC85224.1"/>
    </source>
</evidence>